<dbReference type="OrthoDB" id="10261556at2759"/>
<dbReference type="PANTHER" id="PTHR13620">
    <property type="entry name" value="3-5 EXONUCLEASE"/>
    <property type="match status" value="1"/>
</dbReference>
<comment type="caution">
    <text evidence="6">The sequence shown here is derived from an EMBL/GenBank/DDBJ whole genome shotgun (WGS) entry which is preliminary data.</text>
</comment>
<dbReference type="SUPFAM" id="SSF53098">
    <property type="entry name" value="Ribonuclease H-like"/>
    <property type="match status" value="1"/>
</dbReference>
<feature type="region of interest" description="Disordered" evidence="5">
    <location>
        <begin position="134"/>
        <end position="155"/>
    </location>
</feature>
<dbReference type="OMA" id="LCYCLES"/>
<evidence type="ECO:0000256" key="2">
    <source>
        <dbReference type="ARBA" id="ARBA00022723"/>
    </source>
</evidence>
<dbReference type="VEuPathDB" id="AmoebaDB:NfTy_058970"/>
<dbReference type="EMBL" id="VFQX01000033">
    <property type="protein sequence ID" value="KAF0977780.1"/>
    <property type="molecule type" value="Genomic_DNA"/>
</dbReference>
<dbReference type="GO" id="GO:0008408">
    <property type="term" value="F:3'-5' exonuclease activity"/>
    <property type="evidence" value="ECO:0007669"/>
    <property type="project" value="TreeGrafter"/>
</dbReference>
<reference evidence="6 7" key="1">
    <citation type="journal article" date="2019" name="Sci. Rep.">
        <title>Nanopore sequencing improves the draft genome of the human pathogenic amoeba Naegleria fowleri.</title>
        <authorList>
            <person name="Liechti N."/>
            <person name="Schurch N."/>
            <person name="Bruggmann R."/>
            <person name="Wittwer M."/>
        </authorList>
    </citation>
    <scope>NUCLEOTIDE SEQUENCE [LARGE SCALE GENOMIC DNA]</scope>
    <source>
        <strain evidence="6 7">ATCC 30894</strain>
    </source>
</reference>
<dbReference type="RefSeq" id="XP_044562493.1">
    <property type="nucleotide sequence ID" value="XM_044706370.1"/>
</dbReference>
<evidence type="ECO:0000256" key="1">
    <source>
        <dbReference type="ARBA" id="ARBA00022722"/>
    </source>
</evidence>
<name>A0A6A5BVL8_NAEFO</name>
<feature type="compositionally biased region" description="Acidic residues" evidence="5">
    <location>
        <begin position="24"/>
        <end position="37"/>
    </location>
</feature>
<keyword evidence="4" id="KW-0269">Exonuclease</keyword>
<dbReference type="GO" id="GO:0046872">
    <property type="term" value="F:metal ion binding"/>
    <property type="evidence" value="ECO:0007669"/>
    <property type="project" value="UniProtKB-KW"/>
</dbReference>
<dbReference type="InterPro" id="IPR036397">
    <property type="entry name" value="RNaseH_sf"/>
</dbReference>
<dbReference type="GO" id="GO:0003676">
    <property type="term" value="F:nucleic acid binding"/>
    <property type="evidence" value="ECO:0007669"/>
    <property type="project" value="InterPro"/>
</dbReference>
<keyword evidence="3" id="KW-0378">Hydrolase</keyword>
<dbReference type="Gene3D" id="3.30.420.10">
    <property type="entry name" value="Ribonuclease H-like superfamily/Ribonuclease H"/>
    <property type="match status" value="1"/>
</dbReference>
<evidence type="ECO:0008006" key="8">
    <source>
        <dbReference type="Google" id="ProtNLM"/>
    </source>
</evidence>
<sequence>MSQSKPSHLLLVDTTRERSNSEISNDDEEEDEEEEELVVDHHGLKQEDDDLKSELKSLVSEVIEHSKEDPNHLEAPLEIDSASHDATIRHKLTVFSNCLVNDYITIFKDNSEQRELVYDSLFYPHHIRSVVLQEKRKKKSSSSNPLSSPTGMPGLIDLDSPDNDMTILHLYYLIAILKERQRYQIKQYLNNKGVRIVLSSQAEECPIFTEDSIQFHYNDFGVAIDTLCYCLESNRYIELSEEGQVIKKLTSSFLKPIVITKKKLVAFLSLYPDLLEITKPRKQLDLISLKFICFSLTDNHELVDRLRLELSGNVLNLMRCDTSEVEYSTQFRNLPEKKILDINNEEHIKLILRILSEDFPKNRTAFKLSVLRKVIFNKYDYKPFNLVSFLCCFPQHFQINPKSNKKVKRILPTVDDYKPRIENLMFGTAAECKKSQSSTSSLTKPLFDLPPSDQYTVIFATNPSDVDDWIEKNIYHPLEVGGEQTVVVGMDTEFDLFKLNKNYQLNPVLHEKLWKLFKKQKQFSSATGISIYNNAESEYLKTQYFKEFEQTVFPDLIQLSTGNSCLLYGGCEGIHAPSPLFVQLMYDQRVLKTWCSYGEDVKLIKLWIQHYHMAPQGKDFESLIELDASQKGASYLCEQLLGMKMAKERSVQVSRWSRLNLSAIQRKYAAQDSYLNWLLFSKIESERKDYSTVEDKEDISFSLFDPTTQL</sequence>
<dbReference type="AlphaFoldDB" id="A0A6A5BVL8"/>
<dbReference type="GeneID" id="68110320"/>
<keyword evidence="2" id="KW-0479">Metal-binding</keyword>
<evidence type="ECO:0000313" key="6">
    <source>
        <dbReference type="EMBL" id="KAF0977780.1"/>
    </source>
</evidence>
<protein>
    <recommendedName>
        <fullName evidence="8">3'-5' exonuclease domain-containing protein</fullName>
    </recommendedName>
</protein>
<dbReference type="InterPro" id="IPR051132">
    <property type="entry name" value="3-5_Exonuclease_domain"/>
</dbReference>
<evidence type="ECO:0000256" key="3">
    <source>
        <dbReference type="ARBA" id="ARBA00022801"/>
    </source>
</evidence>
<keyword evidence="1" id="KW-0540">Nuclease</keyword>
<gene>
    <name evidence="6" type="ORF">FDP41_003102</name>
</gene>
<feature type="region of interest" description="Disordered" evidence="5">
    <location>
        <begin position="1"/>
        <end position="51"/>
    </location>
</feature>
<proteinExistence type="predicted"/>
<dbReference type="PANTHER" id="PTHR13620:SF109">
    <property type="entry name" value="3'-5' EXONUCLEASE"/>
    <property type="match status" value="1"/>
</dbReference>
<accession>A0A6A5BVL8</accession>
<evidence type="ECO:0000256" key="4">
    <source>
        <dbReference type="ARBA" id="ARBA00022839"/>
    </source>
</evidence>
<keyword evidence="7" id="KW-1185">Reference proteome</keyword>
<evidence type="ECO:0000256" key="5">
    <source>
        <dbReference type="SAM" id="MobiDB-lite"/>
    </source>
</evidence>
<organism evidence="6 7">
    <name type="scientific">Naegleria fowleri</name>
    <name type="common">Brain eating amoeba</name>
    <dbReference type="NCBI Taxonomy" id="5763"/>
    <lineage>
        <taxon>Eukaryota</taxon>
        <taxon>Discoba</taxon>
        <taxon>Heterolobosea</taxon>
        <taxon>Tetramitia</taxon>
        <taxon>Eutetramitia</taxon>
        <taxon>Vahlkampfiidae</taxon>
        <taxon>Naegleria</taxon>
    </lineage>
</organism>
<dbReference type="InterPro" id="IPR012337">
    <property type="entry name" value="RNaseH-like_sf"/>
</dbReference>
<dbReference type="Proteomes" id="UP000444721">
    <property type="component" value="Unassembled WGS sequence"/>
</dbReference>
<dbReference type="VEuPathDB" id="AmoebaDB:NF0030950"/>
<evidence type="ECO:0000313" key="7">
    <source>
        <dbReference type="Proteomes" id="UP000444721"/>
    </source>
</evidence>
<dbReference type="VEuPathDB" id="AmoebaDB:FDP41_003102"/>